<reference evidence="6 7" key="1">
    <citation type="submission" date="2019-04" db="EMBL/GenBank/DDBJ databases">
        <title>Genome sequencing of Clostridium botulinum Groups I-IV and Clostridium butyricum.</title>
        <authorList>
            <person name="Brunt J."/>
            <person name="Van Vliet A.H.M."/>
            <person name="Stringer S.C."/>
            <person name="Carter A.T."/>
            <person name="Peck M.W."/>
        </authorList>
    </citation>
    <scope>NUCLEOTIDE SEQUENCE [LARGE SCALE GENOMIC DNA]</scope>
    <source>
        <strain evidence="6 7">IFR 18/094</strain>
    </source>
</reference>
<dbReference type="Gene3D" id="1.20.120.1810">
    <property type="match status" value="1"/>
</dbReference>
<dbReference type="Pfam" id="PF04542">
    <property type="entry name" value="Sigma70_r2"/>
    <property type="match status" value="1"/>
</dbReference>
<organism evidence="6 7">
    <name type="scientific">Clostridium niameyense</name>
    <dbReference type="NCBI Taxonomy" id="1622073"/>
    <lineage>
        <taxon>Bacteria</taxon>
        <taxon>Bacillati</taxon>
        <taxon>Bacillota</taxon>
        <taxon>Clostridia</taxon>
        <taxon>Eubacteriales</taxon>
        <taxon>Clostridiaceae</taxon>
        <taxon>Clostridium</taxon>
    </lineage>
</organism>
<dbReference type="GO" id="GO:0006352">
    <property type="term" value="P:DNA-templated transcription initiation"/>
    <property type="evidence" value="ECO:0007669"/>
    <property type="project" value="InterPro"/>
</dbReference>
<dbReference type="RefSeq" id="WP_050606997.1">
    <property type="nucleotide sequence ID" value="NZ_CABKUB010000006.1"/>
</dbReference>
<keyword evidence="1" id="KW-0805">Transcription regulation</keyword>
<gene>
    <name evidence="6" type="ORF">FDF74_01465</name>
</gene>
<proteinExistence type="predicted"/>
<evidence type="ECO:0000256" key="1">
    <source>
        <dbReference type="ARBA" id="ARBA00023015"/>
    </source>
</evidence>
<dbReference type="NCBIfam" id="TIGR02937">
    <property type="entry name" value="sigma70-ECF"/>
    <property type="match status" value="1"/>
</dbReference>
<sequence length="186" mass="21914">MDIQKTVKRAKENDEDAIESLLNKFYPFILKQASKVYLSGYSMEDLIQIGYLSILKSIYKYDLNKNTNFVSYVTNAIRNNYYYLIRKQARNNEIISLNEEAPKSTNEIIELLEADIDIEEDILKLDEIDRLKQALNKISKEDRDFILYVFSKNRGALKEYSKEKGINYNTCKAKKKKLLKKLRDML</sequence>
<dbReference type="AlphaFoldDB" id="A0A6M0R6R8"/>
<keyword evidence="7" id="KW-1185">Reference proteome</keyword>
<protein>
    <submittedName>
        <fullName evidence="6">Sigma-70 family RNA polymerase sigma factor</fullName>
    </submittedName>
</protein>
<dbReference type="Proteomes" id="UP000473885">
    <property type="component" value="Unassembled WGS sequence"/>
</dbReference>
<dbReference type="InterPro" id="IPR007627">
    <property type="entry name" value="RNA_pol_sigma70_r2"/>
</dbReference>
<dbReference type="EMBL" id="SXDP01000001">
    <property type="protein sequence ID" value="NEZ45875.1"/>
    <property type="molecule type" value="Genomic_DNA"/>
</dbReference>
<evidence type="ECO:0000313" key="6">
    <source>
        <dbReference type="EMBL" id="NEZ45875.1"/>
    </source>
</evidence>
<dbReference type="PANTHER" id="PTHR30385:SF4">
    <property type="entry name" value="RNA POLYMERASE SIGMA-E FACTOR"/>
    <property type="match status" value="1"/>
</dbReference>
<evidence type="ECO:0000256" key="4">
    <source>
        <dbReference type="ARBA" id="ARBA00023163"/>
    </source>
</evidence>
<feature type="domain" description="RNA polymerase sigma-70 region 2" evidence="5">
    <location>
        <begin position="22"/>
        <end position="90"/>
    </location>
</feature>
<evidence type="ECO:0000313" key="7">
    <source>
        <dbReference type="Proteomes" id="UP000473885"/>
    </source>
</evidence>
<name>A0A6M0R6R8_9CLOT</name>
<dbReference type="InterPro" id="IPR013324">
    <property type="entry name" value="RNA_pol_sigma_r3/r4-like"/>
</dbReference>
<evidence type="ECO:0000256" key="3">
    <source>
        <dbReference type="ARBA" id="ARBA00023125"/>
    </source>
</evidence>
<evidence type="ECO:0000259" key="5">
    <source>
        <dbReference type="Pfam" id="PF04542"/>
    </source>
</evidence>
<evidence type="ECO:0000256" key="2">
    <source>
        <dbReference type="ARBA" id="ARBA00023082"/>
    </source>
</evidence>
<dbReference type="InterPro" id="IPR014284">
    <property type="entry name" value="RNA_pol_sigma-70_dom"/>
</dbReference>
<dbReference type="PANTHER" id="PTHR30385">
    <property type="entry name" value="SIGMA FACTOR F FLAGELLAR"/>
    <property type="match status" value="1"/>
</dbReference>
<keyword evidence="2" id="KW-0731">Sigma factor</keyword>
<comment type="caution">
    <text evidence="6">The sequence shown here is derived from an EMBL/GenBank/DDBJ whole genome shotgun (WGS) entry which is preliminary data.</text>
</comment>
<accession>A0A6M0R6R8</accession>
<dbReference type="OrthoDB" id="1954605at2"/>
<dbReference type="SUPFAM" id="SSF88946">
    <property type="entry name" value="Sigma2 domain of RNA polymerase sigma factors"/>
    <property type="match status" value="1"/>
</dbReference>
<keyword evidence="4" id="KW-0804">Transcription</keyword>
<dbReference type="GO" id="GO:0016987">
    <property type="term" value="F:sigma factor activity"/>
    <property type="evidence" value="ECO:0007669"/>
    <property type="project" value="UniProtKB-KW"/>
</dbReference>
<dbReference type="SUPFAM" id="SSF88659">
    <property type="entry name" value="Sigma3 and sigma4 domains of RNA polymerase sigma factors"/>
    <property type="match status" value="1"/>
</dbReference>
<dbReference type="GO" id="GO:0003677">
    <property type="term" value="F:DNA binding"/>
    <property type="evidence" value="ECO:0007669"/>
    <property type="project" value="UniProtKB-KW"/>
</dbReference>
<keyword evidence="3" id="KW-0238">DNA-binding</keyword>
<dbReference type="InterPro" id="IPR013325">
    <property type="entry name" value="RNA_pol_sigma_r2"/>
</dbReference>